<evidence type="ECO:0000313" key="6">
    <source>
        <dbReference type="Proteomes" id="UP001319060"/>
    </source>
</evidence>
<dbReference type="GO" id="GO:0008168">
    <property type="term" value="F:methyltransferase activity"/>
    <property type="evidence" value="ECO:0007669"/>
    <property type="project" value="UniProtKB-KW"/>
</dbReference>
<organism evidence="5 6">
    <name type="scientific">Fictibacillus barbaricus</name>
    <dbReference type="NCBI Taxonomy" id="182136"/>
    <lineage>
        <taxon>Bacteria</taxon>
        <taxon>Bacillati</taxon>
        <taxon>Bacillota</taxon>
        <taxon>Bacilli</taxon>
        <taxon>Bacillales</taxon>
        <taxon>Fictibacillaceae</taxon>
        <taxon>Fictibacillus</taxon>
    </lineage>
</organism>
<gene>
    <name evidence="5" type="ORF">JYA64_05450</name>
</gene>
<comment type="caution">
    <text evidence="5">The sequence shown here is derived from an EMBL/GenBank/DDBJ whole genome shotgun (WGS) entry which is preliminary data.</text>
</comment>
<dbReference type="RefSeq" id="WP_188403603.1">
    <property type="nucleotide sequence ID" value="NZ_BMCE01000002.1"/>
</dbReference>
<protein>
    <submittedName>
        <fullName evidence="5">Class I SAM-dependent methyltransferase</fullName>
    </submittedName>
</protein>
<dbReference type="Pfam" id="PF13649">
    <property type="entry name" value="Methyltransf_25"/>
    <property type="match status" value="1"/>
</dbReference>
<proteinExistence type="predicted"/>
<evidence type="ECO:0000256" key="1">
    <source>
        <dbReference type="ARBA" id="ARBA00022603"/>
    </source>
</evidence>
<sequence>MTDLITKNEHVYDMLDSLLRDEGAFWNSFYEDRNKKIPFFVDAPDENLVNYIERGWIKPGRVLELGCGPGRNAIFLAQQGFEVDAVDLSNEGLEWARERAAEKNVHVNFMQGSIFKVELPIHKYDVIYDSGCFHHIPPHRRVTYLHLLNSCLTEGGHFAITCFDAEGMGLNIPDMDVYKERTMKGGLGYTFDRLREVFSEFEEVEMRKMKDITQPADTFGVPFLNAGLFKR</sequence>
<evidence type="ECO:0000256" key="3">
    <source>
        <dbReference type="ARBA" id="ARBA00022691"/>
    </source>
</evidence>
<dbReference type="Gene3D" id="3.40.50.150">
    <property type="entry name" value="Vaccinia Virus protein VP39"/>
    <property type="match status" value="1"/>
</dbReference>
<evidence type="ECO:0000259" key="4">
    <source>
        <dbReference type="Pfam" id="PF13649"/>
    </source>
</evidence>
<reference evidence="5 6" key="1">
    <citation type="submission" date="2021-01" db="EMBL/GenBank/DDBJ databases">
        <title>Genome Sequencing of Type Strains.</title>
        <authorList>
            <person name="Lemaire J.F."/>
            <person name="Inderbitzin P."/>
            <person name="Collins S.B."/>
            <person name="Wespe N."/>
            <person name="Knight-Connoni V."/>
        </authorList>
    </citation>
    <scope>NUCLEOTIDE SEQUENCE [LARGE SCALE GENOMIC DNA]</scope>
    <source>
        <strain evidence="5 6">DSM 14730</strain>
    </source>
</reference>
<dbReference type="Proteomes" id="UP001319060">
    <property type="component" value="Unassembled WGS sequence"/>
</dbReference>
<evidence type="ECO:0000256" key="2">
    <source>
        <dbReference type="ARBA" id="ARBA00022679"/>
    </source>
</evidence>
<feature type="domain" description="Methyltransferase" evidence="4">
    <location>
        <begin position="62"/>
        <end position="156"/>
    </location>
</feature>
<keyword evidence="1 5" id="KW-0489">Methyltransferase</keyword>
<dbReference type="PANTHER" id="PTHR43464">
    <property type="entry name" value="METHYLTRANSFERASE"/>
    <property type="match status" value="1"/>
</dbReference>
<accession>A0ABS2ZBS4</accession>
<keyword evidence="3" id="KW-0949">S-adenosyl-L-methionine</keyword>
<dbReference type="PANTHER" id="PTHR43464:SF19">
    <property type="entry name" value="UBIQUINONE BIOSYNTHESIS O-METHYLTRANSFERASE, MITOCHONDRIAL"/>
    <property type="match status" value="1"/>
</dbReference>
<keyword evidence="6" id="KW-1185">Reference proteome</keyword>
<dbReference type="EMBL" id="JAFHKS010000042">
    <property type="protein sequence ID" value="MBN3544727.1"/>
    <property type="molecule type" value="Genomic_DNA"/>
</dbReference>
<dbReference type="CDD" id="cd02440">
    <property type="entry name" value="AdoMet_MTases"/>
    <property type="match status" value="1"/>
</dbReference>
<name>A0ABS2ZBS4_9BACL</name>
<dbReference type="InterPro" id="IPR029063">
    <property type="entry name" value="SAM-dependent_MTases_sf"/>
</dbReference>
<keyword evidence="2" id="KW-0808">Transferase</keyword>
<dbReference type="SUPFAM" id="SSF53335">
    <property type="entry name" value="S-adenosyl-L-methionine-dependent methyltransferases"/>
    <property type="match status" value="1"/>
</dbReference>
<dbReference type="GO" id="GO:0032259">
    <property type="term" value="P:methylation"/>
    <property type="evidence" value="ECO:0007669"/>
    <property type="project" value="UniProtKB-KW"/>
</dbReference>
<dbReference type="InterPro" id="IPR041698">
    <property type="entry name" value="Methyltransf_25"/>
</dbReference>
<evidence type="ECO:0000313" key="5">
    <source>
        <dbReference type="EMBL" id="MBN3544727.1"/>
    </source>
</evidence>